<evidence type="ECO:0000256" key="5">
    <source>
        <dbReference type="ARBA" id="ARBA00022898"/>
    </source>
</evidence>
<dbReference type="HOGENOM" id="CLU_017584_0_5_1"/>
<evidence type="ECO:0000256" key="1">
    <source>
        <dbReference type="ARBA" id="ARBA00001933"/>
    </source>
</evidence>
<dbReference type="RefSeq" id="XP_003038081.1">
    <property type="nucleotide sequence ID" value="XM_003038035.1"/>
</dbReference>
<protein>
    <recommendedName>
        <fullName evidence="6">Aminotransferase class I/classII large domain-containing protein</fullName>
    </recommendedName>
</protein>
<dbReference type="SUPFAM" id="SSF53383">
    <property type="entry name" value="PLP-dependent transferases"/>
    <property type="match status" value="1"/>
</dbReference>
<organism evidence="8">
    <name type="scientific">Schizophyllum commune (strain H4-8 / FGSC 9210)</name>
    <name type="common">Split gill fungus</name>
    <dbReference type="NCBI Taxonomy" id="578458"/>
    <lineage>
        <taxon>Eukaryota</taxon>
        <taxon>Fungi</taxon>
        <taxon>Dikarya</taxon>
        <taxon>Basidiomycota</taxon>
        <taxon>Agaricomycotina</taxon>
        <taxon>Agaricomycetes</taxon>
        <taxon>Agaricomycetidae</taxon>
        <taxon>Agaricales</taxon>
        <taxon>Schizophyllaceae</taxon>
        <taxon>Schizophyllum</taxon>
    </lineage>
</organism>
<dbReference type="Gene3D" id="3.40.640.10">
    <property type="entry name" value="Type I PLP-dependent aspartate aminotransferase-like (Major domain)"/>
    <property type="match status" value="1"/>
</dbReference>
<dbReference type="VEuPathDB" id="FungiDB:SCHCODRAFT_02623001"/>
<evidence type="ECO:0000256" key="2">
    <source>
        <dbReference type="ARBA" id="ARBA00007441"/>
    </source>
</evidence>
<dbReference type="OrthoDB" id="691673at2759"/>
<proteinExistence type="inferred from homology"/>
<evidence type="ECO:0000259" key="6">
    <source>
        <dbReference type="Pfam" id="PF00155"/>
    </source>
</evidence>
<sequence length="535" mass="59743">MFSEKPLPDAIDLSHHLSKVAVARQVSPLKGLQKYMDKPGLISLAGGMPNPSYFPFHSLGAEVLVEDQFPLNPSQSSSGLSWFWKLFGSKQVERTTAVSIPKFANKPGEIDLATALQYSMAKGLKPLQDFINDFVGNVYQPGYANYTTIVHAGNTDGVNKSIMTLCNPGEGVLVSEWTYPSTMATMKPLGVSPVPVGMDGQGMSAVALDKLLSEWDVEARGGMPRPHVLYTVPIGQNPTGATMGAQRKKEIYAIAVKYDIIIIEDDPYYFLQQGEYVPKGERKEEEVKTHKDEAKHFIASLAPSFLKFDYQGRVVRLETFSKTVAPGSRLGFFTCNAVFAERFERQGETSTQAPCGFGQSMVASLLLQWQYSGYIRWLRALRLQYKQRRDFFIDCFDDEFNMRRSIAVSGAHQGAVVYEGSLKPLRGEKFAASGKTLFSFVPPTSGMFVWIKLHFDEHPEVSTHGMKELEMKLWTALAEEGLLFGPGNMFSSANLTDDYEGPGHFRISFSNADFDELKRAVELFQHVTRKFFKDL</sequence>
<keyword evidence="5" id="KW-0663">Pyridoxal phosphate</keyword>
<gene>
    <name evidence="7" type="ORF">SCHCODRAFT_80399</name>
</gene>
<dbReference type="FunCoup" id="D8PRN7">
    <property type="interactions" value="139"/>
</dbReference>
<keyword evidence="3" id="KW-0032">Aminotransferase</keyword>
<evidence type="ECO:0000256" key="4">
    <source>
        <dbReference type="ARBA" id="ARBA00022679"/>
    </source>
</evidence>
<evidence type="ECO:0000313" key="8">
    <source>
        <dbReference type="Proteomes" id="UP000007431"/>
    </source>
</evidence>
<keyword evidence="4" id="KW-0808">Transferase</keyword>
<dbReference type="GO" id="GO:0008483">
    <property type="term" value="F:transaminase activity"/>
    <property type="evidence" value="ECO:0007669"/>
    <property type="project" value="UniProtKB-KW"/>
</dbReference>
<evidence type="ECO:0000313" key="7">
    <source>
        <dbReference type="EMBL" id="EFJ03179.1"/>
    </source>
</evidence>
<comment type="cofactor">
    <cofactor evidence="1">
        <name>pyridoxal 5'-phosphate</name>
        <dbReference type="ChEBI" id="CHEBI:597326"/>
    </cofactor>
</comment>
<name>D8PRN7_SCHCM</name>
<reference evidence="7 8" key="1">
    <citation type="journal article" date="2010" name="Nat. Biotechnol.">
        <title>Genome sequence of the model mushroom Schizophyllum commune.</title>
        <authorList>
            <person name="Ohm R.A."/>
            <person name="de Jong J.F."/>
            <person name="Lugones L.G."/>
            <person name="Aerts A."/>
            <person name="Kothe E."/>
            <person name="Stajich J.E."/>
            <person name="de Vries R.P."/>
            <person name="Record E."/>
            <person name="Levasseur A."/>
            <person name="Baker S.E."/>
            <person name="Bartholomew K.A."/>
            <person name="Coutinho P.M."/>
            <person name="Erdmann S."/>
            <person name="Fowler T.J."/>
            <person name="Gathman A.C."/>
            <person name="Lombard V."/>
            <person name="Henrissat B."/>
            <person name="Knabe N."/>
            <person name="Kuees U."/>
            <person name="Lilly W.W."/>
            <person name="Lindquist E."/>
            <person name="Lucas S."/>
            <person name="Magnuson J.K."/>
            <person name="Piumi F."/>
            <person name="Raudaskoski M."/>
            <person name="Salamov A."/>
            <person name="Schmutz J."/>
            <person name="Schwarze F.W.M.R."/>
            <person name="vanKuyk P.A."/>
            <person name="Horton J.S."/>
            <person name="Grigoriev I.V."/>
            <person name="Woesten H.A.B."/>
        </authorList>
    </citation>
    <scope>NUCLEOTIDE SEQUENCE [LARGE SCALE GENOMIC DNA]</scope>
    <source>
        <strain evidence="8">H4-8 / FGSC 9210</strain>
    </source>
</reference>
<dbReference type="eggNOG" id="KOG0634">
    <property type="taxonomic scope" value="Eukaryota"/>
</dbReference>
<dbReference type="OMA" id="YVRWLHG"/>
<evidence type="ECO:0000256" key="3">
    <source>
        <dbReference type="ARBA" id="ARBA00022576"/>
    </source>
</evidence>
<dbReference type="STRING" id="578458.D8PRN7"/>
<dbReference type="GO" id="GO:0030170">
    <property type="term" value="F:pyridoxal phosphate binding"/>
    <property type="evidence" value="ECO:0007669"/>
    <property type="project" value="InterPro"/>
</dbReference>
<dbReference type="InterPro" id="IPR050859">
    <property type="entry name" value="Class-I_PLP-dep_aminotransf"/>
</dbReference>
<dbReference type="InterPro" id="IPR004839">
    <property type="entry name" value="Aminotransferase_I/II_large"/>
</dbReference>
<comment type="similarity">
    <text evidence="2">Belongs to the class-I pyridoxal-phosphate-dependent aminotransferase family.</text>
</comment>
<dbReference type="AlphaFoldDB" id="D8PRN7"/>
<dbReference type="CDD" id="cd00609">
    <property type="entry name" value="AAT_like"/>
    <property type="match status" value="1"/>
</dbReference>
<dbReference type="InterPro" id="IPR015424">
    <property type="entry name" value="PyrdxlP-dep_Trfase"/>
</dbReference>
<keyword evidence="8" id="KW-1185">Reference proteome</keyword>
<dbReference type="InterPro" id="IPR015421">
    <property type="entry name" value="PyrdxlP-dep_Trfase_major"/>
</dbReference>
<dbReference type="Proteomes" id="UP000007431">
    <property type="component" value="Unassembled WGS sequence"/>
</dbReference>
<dbReference type="GO" id="GO:1901605">
    <property type="term" value="P:alpha-amino acid metabolic process"/>
    <property type="evidence" value="ECO:0007669"/>
    <property type="project" value="TreeGrafter"/>
</dbReference>
<dbReference type="Pfam" id="PF00155">
    <property type="entry name" value="Aminotran_1_2"/>
    <property type="match status" value="1"/>
</dbReference>
<dbReference type="InParanoid" id="D8PRN7"/>
<dbReference type="KEGG" id="scm:SCHCO_02623001"/>
<dbReference type="EMBL" id="GL377302">
    <property type="protein sequence ID" value="EFJ03179.1"/>
    <property type="molecule type" value="Genomic_DNA"/>
</dbReference>
<dbReference type="PANTHER" id="PTHR42790:SF1">
    <property type="entry name" value="AROMATIC AMINO ACID AMINOTRANSFERASE, HYPOTHETICAL (EUROFUNG)"/>
    <property type="match status" value="1"/>
</dbReference>
<dbReference type="PANTHER" id="PTHR42790">
    <property type="entry name" value="AMINOTRANSFERASE"/>
    <property type="match status" value="1"/>
</dbReference>
<feature type="domain" description="Aminotransferase class I/classII large" evidence="6">
    <location>
        <begin position="114"/>
        <end position="412"/>
    </location>
</feature>
<dbReference type="GeneID" id="9588145"/>
<accession>D8PRN7</accession>